<dbReference type="CDD" id="cd02909">
    <property type="entry name" value="cupin_pirin_N"/>
    <property type="match status" value="1"/>
</dbReference>
<dbReference type="Proteomes" id="UP001467690">
    <property type="component" value="Unassembled WGS sequence"/>
</dbReference>
<comment type="caution">
    <text evidence="5">The sequence shown here is derived from an EMBL/GenBank/DDBJ whole genome shotgun (WGS) entry which is preliminary data.</text>
</comment>
<dbReference type="InterPro" id="IPR003829">
    <property type="entry name" value="Pirin_N_dom"/>
</dbReference>
<feature type="domain" description="Pirin C-terminal" evidence="4">
    <location>
        <begin position="177"/>
        <end position="275"/>
    </location>
</feature>
<dbReference type="EMBL" id="JBELOE010000216">
    <property type="protein sequence ID" value="MER2492601.1"/>
    <property type="molecule type" value="Genomic_DNA"/>
</dbReference>
<feature type="domain" description="Pirin N-terminal" evidence="3">
    <location>
        <begin position="19"/>
        <end position="119"/>
    </location>
</feature>
<protein>
    <submittedName>
        <fullName evidence="5">Pirin family protein</fullName>
    </submittedName>
</protein>
<dbReference type="InterPro" id="IPR011051">
    <property type="entry name" value="RmlC_Cupin_sf"/>
</dbReference>
<evidence type="ECO:0000256" key="2">
    <source>
        <dbReference type="RuleBase" id="RU003457"/>
    </source>
</evidence>
<dbReference type="PIRSF" id="PIRSF006232">
    <property type="entry name" value="Pirin"/>
    <property type="match status" value="1"/>
</dbReference>
<evidence type="ECO:0000313" key="5">
    <source>
        <dbReference type="EMBL" id="MER2492601.1"/>
    </source>
</evidence>
<keyword evidence="6" id="KW-1185">Reference proteome</keyword>
<dbReference type="InterPro" id="IPR008778">
    <property type="entry name" value="Pirin_C_dom"/>
</dbReference>
<gene>
    <name evidence="5" type="ORF">ABS311_12015</name>
</gene>
<dbReference type="InterPro" id="IPR012093">
    <property type="entry name" value="Pirin"/>
</dbReference>
<evidence type="ECO:0000259" key="3">
    <source>
        <dbReference type="Pfam" id="PF02678"/>
    </source>
</evidence>
<dbReference type="Pfam" id="PF05726">
    <property type="entry name" value="Pirin_C"/>
    <property type="match status" value="1"/>
</dbReference>
<dbReference type="CDD" id="cd02247">
    <property type="entry name" value="cupin_pirin_C"/>
    <property type="match status" value="1"/>
</dbReference>
<dbReference type="Pfam" id="PF02678">
    <property type="entry name" value="Pirin"/>
    <property type="match status" value="1"/>
</dbReference>
<proteinExistence type="inferred from homology"/>
<name>A0ABV1RI29_9ALTE</name>
<sequence length="278" mass="30782">MRTIVEKIVARATSDGAGVKLSRVFGGRQTERFDPFLMLDEFGSEQADDYIAGFPPHPHRGFETITYMLQGKMEHQDHMGNIGLLQDGGLQWMTAGKGVIHSEMPKQTEGRLHGFQLWLNLASKDKLQPARYQDIHAHDIPMYKFDGLQITALAGQANVNAASISGAVQKATTEPIYFDFSVDKTQVIEIDIPENFTALIYVYAGRVQIGEVVVNQQELVRLSKTGQLSLEAPQNSGFLLIAGKPLNEPIAQYGPFVMNSQSEIDIAIKDYQNGVLTD</sequence>
<accession>A0ABV1RI29</accession>
<dbReference type="RefSeq" id="WP_143871940.1">
    <property type="nucleotide sequence ID" value="NZ_CP041660.1"/>
</dbReference>
<dbReference type="PANTHER" id="PTHR13903">
    <property type="entry name" value="PIRIN-RELATED"/>
    <property type="match status" value="1"/>
</dbReference>
<evidence type="ECO:0000256" key="1">
    <source>
        <dbReference type="ARBA" id="ARBA00008416"/>
    </source>
</evidence>
<dbReference type="InterPro" id="IPR014710">
    <property type="entry name" value="RmlC-like_jellyroll"/>
</dbReference>
<comment type="similarity">
    <text evidence="1 2">Belongs to the pirin family.</text>
</comment>
<dbReference type="Gene3D" id="2.60.120.10">
    <property type="entry name" value="Jelly Rolls"/>
    <property type="match status" value="2"/>
</dbReference>
<evidence type="ECO:0000259" key="4">
    <source>
        <dbReference type="Pfam" id="PF05726"/>
    </source>
</evidence>
<evidence type="ECO:0000313" key="6">
    <source>
        <dbReference type="Proteomes" id="UP001467690"/>
    </source>
</evidence>
<dbReference type="PANTHER" id="PTHR13903:SF8">
    <property type="entry name" value="PIRIN"/>
    <property type="match status" value="1"/>
</dbReference>
<dbReference type="SUPFAM" id="SSF51182">
    <property type="entry name" value="RmlC-like cupins"/>
    <property type="match status" value="1"/>
</dbReference>
<organism evidence="5 6">
    <name type="scientific">Catenovulum sediminis</name>
    <dbReference type="NCBI Taxonomy" id="1740262"/>
    <lineage>
        <taxon>Bacteria</taxon>
        <taxon>Pseudomonadati</taxon>
        <taxon>Pseudomonadota</taxon>
        <taxon>Gammaproteobacteria</taxon>
        <taxon>Alteromonadales</taxon>
        <taxon>Alteromonadaceae</taxon>
        <taxon>Catenovulum</taxon>
    </lineage>
</organism>
<reference evidence="5 6" key="1">
    <citation type="submission" date="2024-06" db="EMBL/GenBank/DDBJ databases">
        <authorList>
            <person name="Chen R.Y."/>
        </authorList>
    </citation>
    <scope>NUCLEOTIDE SEQUENCE [LARGE SCALE GENOMIC DNA]</scope>
    <source>
        <strain evidence="5 6">D2</strain>
    </source>
</reference>